<evidence type="ECO:0000313" key="7">
    <source>
        <dbReference type="Proteomes" id="UP000410492"/>
    </source>
</evidence>
<dbReference type="OrthoDB" id="3176171at2759"/>
<dbReference type="PANTHER" id="PTHR47117:SF1">
    <property type="entry name" value="STAR-RELATED LIPID TRANSFER PROTEIN 9"/>
    <property type="match status" value="1"/>
</dbReference>
<keyword evidence="2 3" id="KW-0067">ATP-binding</keyword>
<dbReference type="PANTHER" id="PTHR47117">
    <property type="entry name" value="STAR-RELATED LIPID TRANSFER PROTEIN 9"/>
    <property type="match status" value="1"/>
</dbReference>
<dbReference type="PROSITE" id="PS00411">
    <property type="entry name" value="KINESIN_MOTOR_1"/>
    <property type="match status" value="1"/>
</dbReference>
<evidence type="ECO:0000256" key="4">
    <source>
        <dbReference type="SAM" id="MobiDB-lite"/>
    </source>
</evidence>
<keyword evidence="3" id="KW-0505">Motor protein</keyword>
<feature type="domain" description="Kinesin motor" evidence="5">
    <location>
        <begin position="3"/>
        <end position="338"/>
    </location>
</feature>
<feature type="region of interest" description="Disordered" evidence="4">
    <location>
        <begin position="991"/>
        <end position="1020"/>
    </location>
</feature>
<accession>A0A653CSX9</accession>
<evidence type="ECO:0000259" key="5">
    <source>
        <dbReference type="PROSITE" id="PS50067"/>
    </source>
</evidence>
<feature type="region of interest" description="Disordered" evidence="4">
    <location>
        <begin position="404"/>
        <end position="424"/>
    </location>
</feature>
<feature type="compositionally biased region" description="Basic and acidic residues" evidence="4">
    <location>
        <begin position="518"/>
        <end position="533"/>
    </location>
</feature>
<protein>
    <recommendedName>
        <fullName evidence="5">Kinesin motor domain-containing protein</fullName>
    </recommendedName>
</protein>
<keyword evidence="1 3" id="KW-0547">Nucleotide-binding</keyword>
<dbReference type="InterPro" id="IPR036961">
    <property type="entry name" value="Kinesin_motor_dom_sf"/>
</dbReference>
<dbReference type="GO" id="GO:0003777">
    <property type="term" value="F:microtubule motor activity"/>
    <property type="evidence" value="ECO:0007669"/>
    <property type="project" value="InterPro"/>
</dbReference>
<dbReference type="AlphaFoldDB" id="A0A653CSX9"/>
<dbReference type="Proteomes" id="UP000410492">
    <property type="component" value="Unassembled WGS sequence"/>
</dbReference>
<dbReference type="PROSITE" id="PS50067">
    <property type="entry name" value="KINESIN_MOTOR_2"/>
    <property type="match status" value="1"/>
</dbReference>
<dbReference type="GO" id="GO:0008017">
    <property type="term" value="F:microtubule binding"/>
    <property type="evidence" value="ECO:0007669"/>
    <property type="project" value="InterPro"/>
</dbReference>
<evidence type="ECO:0000256" key="1">
    <source>
        <dbReference type="ARBA" id="ARBA00022741"/>
    </source>
</evidence>
<comment type="similarity">
    <text evidence="3">Belongs to the TRAFAC class myosin-kinesin ATPase superfamily. Kinesin family.</text>
</comment>
<gene>
    <name evidence="6" type="ORF">CALMAC_LOCUS11577</name>
</gene>
<feature type="compositionally biased region" description="Polar residues" evidence="4">
    <location>
        <begin position="747"/>
        <end position="780"/>
    </location>
</feature>
<dbReference type="InterPro" id="IPR019821">
    <property type="entry name" value="Kinesin_motor_CS"/>
</dbReference>
<feature type="region of interest" description="Disordered" evidence="4">
    <location>
        <begin position="747"/>
        <end position="784"/>
    </location>
</feature>
<dbReference type="GO" id="GO:0005524">
    <property type="term" value="F:ATP binding"/>
    <property type="evidence" value="ECO:0007669"/>
    <property type="project" value="UniProtKB-UniRule"/>
</dbReference>
<feature type="compositionally biased region" description="Low complexity" evidence="4">
    <location>
        <begin position="476"/>
        <end position="487"/>
    </location>
</feature>
<dbReference type="PRINTS" id="PR00380">
    <property type="entry name" value="KINESINHEAVY"/>
</dbReference>
<reference evidence="6 7" key="1">
    <citation type="submission" date="2019-01" db="EMBL/GenBank/DDBJ databases">
        <authorList>
            <person name="Sayadi A."/>
        </authorList>
    </citation>
    <scope>NUCLEOTIDE SEQUENCE [LARGE SCALE GENOMIC DNA]</scope>
</reference>
<evidence type="ECO:0000313" key="6">
    <source>
        <dbReference type="EMBL" id="VEN50984.1"/>
    </source>
</evidence>
<dbReference type="Pfam" id="PF00225">
    <property type="entry name" value="Kinesin"/>
    <property type="match status" value="1"/>
</dbReference>
<dbReference type="Gene3D" id="3.40.850.10">
    <property type="entry name" value="Kinesin motor domain"/>
    <property type="match status" value="1"/>
</dbReference>
<dbReference type="SUPFAM" id="SSF52540">
    <property type="entry name" value="P-loop containing nucleoside triphosphate hydrolases"/>
    <property type="match status" value="1"/>
</dbReference>
<keyword evidence="7" id="KW-1185">Reference proteome</keyword>
<name>A0A653CSX9_CALMS</name>
<evidence type="ECO:0000256" key="2">
    <source>
        <dbReference type="ARBA" id="ARBA00022840"/>
    </source>
</evidence>
<sequence>MTRLKVAVRVRPISEREIELGCIPVVSVENENTLAVTNLKVAESGAGDSRERIRRFAYDCCFHEDATQDQIFDAVENIIGKSIKQRYHSCVLAYGQSSSGKTHTMMGVPDDPGLTPRLCEKVFDYLRETAVGEEMRDLKVTVSFLEIYNEKVRDLLDGESEDDYVSKKRLPLKVREHPKRGPYVQGLREHHVTSPESLLYLLQKGDSHRRIASTLNNRRSSRSHSVFTVDCAGARLRLVDLAGSERAATAGKDRVKEGAHINRSLVALGNVISALAELSSRCSKRRFVPFRDSVLTWLLKDTLAGNSNTVMVATVSPSSNCYSETVNTLRFGQRAKLIIARPVIDEDPKEKTIRELREEIRRLRLLLEGGGVQVSPELPCIKSMSETSKLISLDSCSDLTNITNESIDSNVSPPEVVSQETNSTTGPLTQIETIVPLIDVKSTVKPTKPTQLKRTYSVDHAVWAMEKKKVFGSTDSLPSTSTVSQKSSSEKDSVTSNERSKGFLPPTQMRRRSINKSVPKDLPKRGSFESTEKLEKAVSTEQLASKKVESKVDSIRKKHLKPRSQIVAAVTSRLYNKVQKKDVSTDTSDLAKQKMLLMPKELTICSNARSKLRELTKKALKAHKNKTAETQTDRPVQRVKEISTDVNDLPVIAGDRKHVGIMADITETRNASVDCNLKRFNSESTLDSLSFTKTCGTQCSGQDKNSRSKGVSFTKYLRDIQPNLPPNPIYANSFSINISNNYVNGHKSNGSSSDNSLEETSQNTGLHTPDLLSNHNSSDPNVRDPIVLSHGTMVEEDHGFVSNEVFESLDYKKWCLKAHCIPTHKVKEKIEAINILKTHAPENVVSKSLLDEFCIPMPKFHAIKAVPQVIINDEKMCEGYVTMRQPLILKSIVRNEDDAKFKTETPDSLEYHMINKRVKFLEKKRESQRMFKAMSSFLEEATLLMSNIEKVTTPILNREFELEVNVNNIKGLGKCNKKHYKKKHTCNESCQTDSSRRTESCSQTFPPFRRDTSTQSEPDYSIPVNKYEALLEESLKKLENKISCIPSPPQRHVSQDFDDLFNPPEFEGNSDIEDSSLEGNNVTFSDYGSLPRRTHKRYRKPTCSPSEFLKQLTNMRKQVIKSSREDLMMNSSCSH</sequence>
<feature type="binding site" evidence="3">
    <location>
        <begin position="95"/>
        <end position="102"/>
    </location>
    <ligand>
        <name>ATP</name>
        <dbReference type="ChEBI" id="CHEBI:30616"/>
    </ligand>
</feature>
<organism evidence="6 7">
    <name type="scientific">Callosobruchus maculatus</name>
    <name type="common">Southern cowpea weevil</name>
    <name type="synonym">Pulse bruchid</name>
    <dbReference type="NCBI Taxonomy" id="64391"/>
    <lineage>
        <taxon>Eukaryota</taxon>
        <taxon>Metazoa</taxon>
        <taxon>Ecdysozoa</taxon>
        <taxon>Arthropoda</taxon>
        <taxon>Hexapoda</taxon>
        <taxon>Insecta</taxon>
        <taxon>Pterygota</taxon>
        <taxon>Neoptera</taxon>
        <taxon>Endopterygota</taxon>
        <taxon>Coleoptera</taxon>
        <taxon>Polyphaga</taxon>
        <taxon>Cucujiformia</taxon>
        <taxon>Chrysomeloidea</taxon>
        <taxon>Chrysomelidae</taxon>
        <taxon>Bruchinae</taxon>
        <taxon>Bruchini</taxon>
        <taxon>Callosobruchus</taxon>
    </lineage>
</organism>
<dbReference type="InterPro" id="IPR001752">
    <property type="entry name" value="Kinesin_motor_dom"/>
</dbReference>
<dbReference type="SMART" id="SM00129">
    <property type="entry name" value="KISc"/>
    <property type="match status" value="1"/>
</dbReference>
<feature type="region of interest" description="Disordered" evidence="4">
    <location>
        <begin position="473"/>
        <end position="533"/>
    </location>
</feature>
<dbReference type="EMBL" id="CAACVG010008764">
    <property type="protein sequence ID" value="VEN50984.1"/>
    <property type="molecule type" value="Genomic_DNA"/>
</dbReference>
<dbReference type="GO" id="GO:0007018">
    <property type="term" value="P:microtubule-based movement"/>
    <property type="evidence" value="ECO:0007669"/>
    <property type="project" value="InterPro"/>
</dbReference>
<proteinExistence type="inferred from homology"/>
<feature type="compositionally biased region" description="Basic and acidic residues" evidence="4">
    <location>
        <begin position="488"/>
        <end position="501"/>
    </location>
</feature>
<evidence type="ECO:0000256" key="3">
    <source>
        <dbReference type="PROSITE-ProRule" id="PRU00283"/>
    </source>
</evidence>
<dbReference type="InterPro" id="IPR027417">
    <property type="entry name" value="P-loop_NTPase"/>
</dbReference>